<keyword evidence="1" id="KW-0732">Signal</keyword>
<dbReference type="GeneID" id="95507102"/>
<accession>A0ABW8HBR6</accession>
<evidence type="ECO:0000313" key="2">
    <source>
        <dbReference type="EMBL" id="MFJ6038176.1"/>
    </source>
</evidence>
<dbReference type="EMBL" id="JBIVPC010000009">
    <property type="protein sequence ID" value="MFJ6038176.1"/>
    <property type="molecule type" value="Genomic_DNA"/>
</dbReference>
<gene>
    <name evidence="2" type="ORF">ACIQFM_18180</name>
</gene>
<evidence type="ECO:0000256" key="1">
    <source>
        <dbReference type="SAM" id="SignalP"/>
    </source>
</evidence>
<organism evidence="2 3">
    <name type="scientific">Streptomyces ardesiacus</name>
    <dbReference type="NCBI Taxonomy" id="285564"/>
    <lineage>
        <taxon>Bacteria</taxon>
        <taxon>Bacillati</taxon>
        <taxon>Actinomycetota</taxon>
        <taxon>Actinomycetes</taxon>
        <taxon>Kitasatosporales</taxon>
        <taxon>Streptomycetaceae</taxon>
        <taxon>Streptomyces</taxon>
    </lineage>
</organism>
<keyword evidence="3" id="KW-1185">Reference proteome</keyword>
<feature type="chain" id="PRO_5047543084" evidence="1">
    <location>
        <begin position="32"/>
        <end position="116"/>
    </location>
</feature>
<sequence>MSAVRKTVTSALSAVLLAGGLALGVAAPANAAACPSSAAPKIDGAEASWTLRCSGGKVTVSGWVEDTRTDGKCAVVRIVGGNGQTKRAEACNSGVRKQFSHSFAGTNKAEARLALA</sequence>
<reference evidence="2 3" key="1">
    <citation type="submission" date="2024-10" db="EMBL/GenBank/DDBJ databases">
        <title>The Natural Products Discovery Center: Release of the First 8490 Sequenced Strains for Exploring Actinobacteria Biosynthetic Diversity.</title>
        <authorList>
            <person name="Kalkreuter E."/>
            <person name="Kautsar S.A."/>
            <person name="Yang D."/>
            <person name="Bader C.D."/>
            <person name="Teijaro C.N."/>
            <person name="Fluegel L."/>
            <person name="Davis C.M."/>
            <person name="Simpson J.R."/>
            <person name="Lauterbach L."/>
            <person name="Steele A.D."/>
            <person name="Gui C."/>
            <person name="Meng S."/>
            <person name="Li G."/>
            <person name="Viehrig K."/>
            <person name="Ye F."/>
            <person name="Su P."/>
            <person name="Kiefer A.F."/>
            <person name="Nichols A."/>
            <person name="Cepeda A.J."/>
            <person name="Yan W."/>
            <person name="Fan B."/>
            <person name="Jiang Y."/>
            <person name="Adhikari A."/>
            <person name="Zheng C.-J."/>
            <person name="Schuster L."/>
            <person name="Cowan T.M."/>
            <person name="Smanski M.J."/>
            <person name="Chevrette M.G."/>
            <person name="De Carvalho L.P.S."/>
            <person name="Shen B."/>
        </authorList>
    </citation>
    <scope>NUCLEOTIDE SEQUENCE [LARGE SCALE GENOMIC DNA]</scope>
    <source>
        <strain evidence="2 3">NPDC093086</strain>
    </source>
</reference>
<proteinExistence type="predicted"/>
<evidence type="ECO:0000313" key="3">
    <source>
        <dbReference type="Proteomes" id="UP001617907"/>
    </source>
</evidence>
<dbReference type="Proteomes" id="UP001617907">
    <property type="component" value="Unassembled WGS sequence"/>
</dbReference>
<name>A0ABW8HBR6_9ACTN</name>
<feature type="signal peptide" evidence="1">
    <location>
        <begin position="1"/>
        <end position="31"/>
    </location>
</feature>
<comment type="caution">
    <text evidence="2">The sequence shown here is derived from an EMBL/GenBank/DDBJ whole genome shotgun (WGS) entry which is preliminary data.</text>
</comment>
<dbReference type="RefSeq" id="WP_030400144.1">
    <property type="nucleotide sequence ID" value="NZ_BBOK01000002.1"/>
</dbReference>
<protein>
    <submittedName>
        <fullName evidence="2">Uncharacterized protein</fullName>
    </submittedName>
</protein>